<keyword evidence="4" id="KW-1185">Reference proteome</keyword>
<dbReference type="OrthoDB" id="4146319at2"/>
<accession>A0A540W3U1</accession>
<evidence type="ECO:0000313" key="4">
    <source>
        <dbReference type="Proteomes" id="UP000319103"/>
    </source>
</evidence>
<feature type="compositionally biased region" description="Basic and acidic residues" evidence="2">
    <location>
        <begin position="90"/>
        <end position="105"/>
    </location>
</feature>
<feature type="coiled-coil region" evidence="1">
    <location>
        <begin position="237"/>
        <end position="264"/>
    </location>
</feature>
<keyword evidence="1" id="KW-0175">Coiled coil</keyword>
<dbReference type="EMBL" id="VIGB01000003">
    <property type="protein sequence ID" value="TQF03685.1"/>
    <property type="molecule type" value="Genomic_DNA"/>
</dbReference>
<comment type="caution">
    <text evidence="3">The sequence shown here is derived from an EMBL/GenBank/DDBJ whole genome shotgun (WGS) entry which is preliminary data.</text>
</comment>
<evidence type="ECO:0008006" key="5">
    <source>
        <dbReference type="Google" id="ProtNLM"/>
    </source>
</evidence>
<feature type="compositionally biased region" description="Pro residues" evidence="2">
    <location>
        <begin position="385"/>
        <end position="420"/>
    </location>
</feature>
<sequence length="545" mass="57536">MSDAIPSYGFTAARRGYAPEQVDRALAALTAQRDAAWQRLSQLGARIRDLETALEAARQEAAEAPAPDYTALSEQAADLMAIAENEARNIRDKSERFAEDTRDDTYQAGQAAQKSAEEFATTTRAEADQAARRTDERSRAEAERLRGEADRDARAIRDTATAEAAKLRVAAAEAGERAETKLAELRREADERFAAEEAAAQAADGKSSALAEQRLKESEQHREATIGMVKQIDTEAQARADQLVEQARREAERINTASAEEQAAFEERLATVQTHLDTIKGTLASLTGRAVGMIEPGEPRAAAPVAVPAPAPASAPVPVPASAPVAAPAAAPAAVPASEADTSEVPQPVVQADAPTTVLRLPAELRQAAADPRSTAPQDARPAPVAAPAPAPAAAPAPAPAAAPAPAPAAAPAVPVPPRPLARRRHRPHRPHRPHRRRPPPRRTRRRSSPRSSSSTTASPWTPCRARSAAAGSERAADRGGPLRPRGGGRGQPTPSGMPSRYQALTERHQRGDTGVDPDGLVDRHGHGRAVVAQEGDEPPSGRVL</sequence>
<reference evidence="3 4" key="1">
    <citation type="submission" date="2019-06" db="EMBL/GenBank/DDBJ databases">
        <title>Description of Kitasatospora acidophila sp. nov. isolated from pine grove soil, and reclassification of Streptomyces novaecaesareae to Kitasatospora novaeceasareae comb. nov.</title>
        <authorList>
            <person name="Kim M.J."/>
        </authorList>
    </citation>
    <scope>NUCLEOTIDE SEQUENCE [LARGE SCALE GENOMIC DNA]</scope>
    <source>
        <strain evidence="3 4">MMS16-CNU292</strain>
    </source>
</reference>
<proteinExistence type="predicted"/>
<evidence type="ECO:0000313" key="3">
    <source>
        <dbReference type="EMBL" id="TQF03685.1"/>
    </source>
</evidence>
<name>A0A540W3U1_9ACTN</name>
<protein>
    <recommendedName>
        <fullName evidence="5">Cellulose-binding protein</fullName>
    </recommendedName>
</protein>
<feature type="region of interest" description="Disordered" evidence="2">
    <location>
        <begin position="90"/>
        <end position="156"/>
    </location>
</feature>
<feature type="compositionally biased region" description="Low complexity" evidence="2">
    <location>
        <begin position="450"/>
        <end position="485"/>
    </location>
</feature>
<evidence type="ECO:0000256" key="2">
    <source>
        <dbReference type="SAM" id="MobiDB-lite"/>
    </source>
</evidence>
<gene>
    <name evidence="3" type="ORF">E6W39_17420</name>
</gene>
<feature type="region of interest" description="Disordered" evidence="2">
    <location>
        <begin position="367"/>
        <end position="545"/>
    </location>
</feature>
<dbReference type="AlphaFoldDB" id="A0A540W3U1"/>
<feature type="compositionally biased region" description="Basic and acidic residues" evidence="2">
    <location>
        <begin position="125"/>
        <end position="156"/>
    </location>
</feature>
<organism evidence="3 4">
    <name type="scientific">Kitasatospora acidiphila</name>
    <dbReference type="NCBI Taxonomy" id="2567942"/>
    <lineage>
        <taxon>Bacteria</taxon>
        <taxon>Bacillati</taxon>
        <taxon>Actinomycetota</taxon>
        <taxon>Actinomycetes</taxon>
        <taxon>Kitasatosporales</taxon>
        <taxon>Streptomycetaceae</taxon>
        <taxon>Kitasatospora</taxon>
    </lineage>
</organism>
<evidence type="ECO:0000256" key="1">
    <source>
        <dbReference type="SAM" id="Coils"/>
    </source>
</evidence>
<feature type="compositionally biased region" description="Basic residues" evidence="2">
    <location>
        <begin position="421"/>
        <end position="449"/>
    </location>
</feature>
<dbReference type="Proteomes" id="UP000319103">
    <property type="component" value="Unassembled WGS sequence"/>
</dbReference>